<dbReference type="InterPro" id="IPR003509">
    <property type="entry name" value="UPF0102_YraN-like"/>
</dbReference>
<feature type="region of interest" description="Disordered" evidence="3">
    <location>
        <begin position="18"/>
        <end position="45"/>
    </location>
</feature>
<dbReference type="GO" id="GO:0003676">
    <property type="term" value="F:nucleic acid binding"/>
    <property type="evidence" value="ECO:0007669"/>
    <property type="project" value="InterPro"/>
</dbReference>
<dbReference type="InterPro" id="IPR011856">
    <property type="entry name" value="tRNA_endonuc-like_dom_sf"/>
</dbReference>
<accession>A0AA94L197</accession>
<keyword evidence="4" id="KW-0255">Endonuclease</keyword>
<comment type="caution">
    <text evidence="4">The sequence shown here is derived from an EMBL/GenBank/DDBJ whole genome shotgun (WGS) entry which is preliminary data.</text>
</comment>
<dbReference type="EMBL" id="FPIW01000004">
    <property type="protein sequence ID" value="SFW21867.1"/>
    <property type="molecule type" value="Genomic_DNA"/>
</dbReference>
<evidence type="ECO:0000256" key="1">
    <source>
        <dbReference type="ARBA" id="ARBA00006738"/>
    </source>
</evidence>
<dbReference type="NCBIfam" id="NF009150">
    <property type="entry name" value="PRK12497.1-3"/>
    <property type="match status" value="1"/>
</dbReference>
<evidence type="ECO:0000256" key="2">
    <source>
        <dbReference type="HAMAP-Rule" id="MF_00048"/>
    </source>
</evidence>
<dbReference type="PANTHER" id="PTHR34039">
    <property type="entry name" value="UPF0102 PROTEIN YRAN"/>
    <property type="match status" value="1"/>
</dbReference>
<keyword evidence="4" id="KW-0540">Nuclease</keyword>
<dbReference type="Proteomes" id="UP000182680">
    <property type="component" value="Unassembled WGS sequence"/>
</dbReference>
<dbReference type="HAMAP" id="MF_00048">
    <property type="entry name" value="UPF0102"/>
    <property type="match status" value="1"/>
</dbReference>
<sequence length="183" mass="19744">MNLRKLLPAFFAGKSGKISPEGKMPSGSGNTAKDATASESGKSVRPATAPAAAHLRLGSAGEDAAAELLTGAGCTLLARNWRQARLELDMVCLDGDTIVFVEVKTRSSERYGGPAYAVGLSKQRVLCRAARAWLAAHEAWDKPCRFDVICVLRNGDTLHLEHFRHAFDCPPALDSSHTSWQPW</sequence>
<feature type="compositionally biased region" description="Polar residues" evidence="3">
    <location>
        <begin position="27"/>
        <end position="41"/>
    </location>
</feature>
<protein>
    <recommendedName>
        <fullName evidence="2">UPF0102 protein SAMN02910291_00447</fullName>
    </recommendedName>
</protein>
<organism evidence="4 5">
    <name type="scientific">Desulfovibrio desulfuricans</name>
    <dbReference type="NCBI Taxonomy" id="876"/>
    <lineage>
        <taxon>Bacteria</taxon>
        <taxon>Pseudomonadati</taxon>
        <taxon>Thermodesulfobacteriota</taxon>
        <taxon>Desulfovibrionia</taxon>
        <taxon>Desulfovibrionales</taxon>
        <taxon>Desulfovibrionaceae</taxon>
        <taxon>Desulfovibrio</taxon>
    </lineage>
</organism>
<keyword evidence="4" id="KW-0378">Hydrolase</keyword>
<proteinExistence type="inferred from homology"/>
<comment type="similarity">
    <text evidence="1 2">Belongs to the UPF0102 family.</text>
</comment>
<dbReference type="SUPFAM" id="SSF52980">
    <property type="entry name" value="Restriction endonuclease-like"/>
    <property type="match status" value="1"/>
</dbReference>
<evidence type="ECO:0000256" key="3">
    <source>
        <dbReference type="SAM" id="MobiDB-lite"/>
    </source>
</evidence>
<gene>
    <name evidence="4" type="ORF">SAMN02910291_00447</name>
</gene>
<dbReference type="GO" id="GO:0004519">
    <property type="term" value="F:endonuclease activity"/>
    <property type="evidence" value="ECO:0007669"/>
    <property type="project" value="UniProtKB-KW"/>
</dbReference>
<dbReference type="PANTHER" id="PTHR34039:SF1">
    <property type="entry name" value="UPF0102 PROTEIN YRAN"/>
    <property type="match status" value="1"/>
</dbReference>
<dbReference type="NCBIfam" id="NF009154">
    <property type="entry name" value="PRK12497.3-3"/>
    <property type="match status" value="1"/>
</dbReference>
<dbReference type="AlphaFoldDB" id="A0AA94L197"/>
<name>A0AA94L197_DESDE</name>
<evidence type="ECO:0000313" key="5">
    <source>
        <dbReference type="Proteomes" id="UP000182680"/>
    </source>
</evidence>
<dbReference type="Gene3D" id="3.40.1350.10">
    <property type="match status" value="1"/>
</dbReference>
<dbReference type="Pfam" id="PF02021">
    <property type="entry name" value="UPF0102"/>
    <property type="match status" value="1"/>
</dbReference>
<reference evidence="5" key="1">
    <citation type="submission" date="2016-11" db="EMBL/GenBank/DDBJ databases">
        <authorList>
            <person name="Jaros S."/>
            <person name="Januszkiewicz K."/>
            <person name="Wedrychowicz H."/>
        </authorList>
    </citation>
    <scope>NUCLEOTIDE SEQUENCE [LARGE SCALE GENOMIC DNA]</scope>
    <source>
        <strain evidence="5">DSM 7057</strain>
    </source>
</reference>
<dbReference type="NCBIfam" id="NF011273">
    <property type="entry name" value="PRK14680.1"/>
    <property type="match status" value="1"/>
</dbReference>
<dbReference type="CDD" id="cd20736">
    <property type="entry name" value="PoNe_Nuclease"/>
    <property type="match status" value="1"/>
</dbReference>
<evidence type="ECO:0000313" key="4">
    <source>
        <dbReference type="EMBL" id="SFW21867.1"/>
    </source>
</evidence>
<dbReference type="InterPro" id="IPR011335">
    <property type="entry name" value="Restrct_endonuc-II-like"/>
</dbReference>
<dbReference type="NCBIfam" id="TIGR00252">
    <property type="entry name" value="YraN family protein"/>
    <property type="match status" value="1"/>
</dbReference>